<name>A0A9J5W6Q9_SOLCO</name>
<accession>A0A9J5W6Q9</accession>
<keyword evidence="2" id="KW-1185">Reference proteome</keyword>
<proteinExistence type="predicted"/>
<sequence length="142" mass="15863">MAEGTRMRLMAEKLAQHNELLVELRNGQQAINATQTGIQGTLELLLDRLTTMERGHNRGVENKVANALSRQFEDREAAVTTNSACVLAMSAMVPTWVQEVSKSYEEDPEVCALISEFSVNHLGPHIYHYSSGVLRSESELYQ</sequence>
<dbReference type="Proteomes" id="UP000824120">
    <property type="component" value="Chromosome 12"/>
</dbReference>
<comment type="caution">
    <text evidence="1">The sequence shown here is derived from an EMBL/GenBank/DDBJ whole genome shotgun (WGS) entry which is preliminary data.</text>
</comment>
<protein>
    <submittedName>
        <fullName evidence="1">Uncharacterized protein</fullName>
    </submittedName>
</protein>
<gene>
    <name evidence="1" type="ORF">H5410_061081</name>
</gene>
<dbReference type="OrthoDB" id="1305746at2759"/>
<dbReference type="EMBL" id="JACXVP010000012">
    <property type="protein sequence ID" value="KAG5571315.1"/>
    <property type="molecule type" value="Genomic_DNA"/>
</dbReference>
<reference evidence="1 2" key="1">
    <citation type="submission" date="2020-09" db="EMBL/GenBank/DDBJ databases">
        <title>De no assembly of potato wild relative species, Solanum commersonii.</title>
        <authorList>
            <person name="Cho K."/>
        </authorList>
    </citation>
    <scope>NUCLEOTIDE SEQUENCE [LARGE SCALE GENOMIC DNA]</scope>
    <source>
        <strain evidence="1">LZ3.2</strain>
        <tissue evidence="1">Leaf</tissue>
    </source>
</reference>
<evidence type="ECO:0000313" key="1">
    <source>
        <dbReference type="EMBL" id="KAG5571315.1"/>
    </source>
</evidence>
<evidence type="ECO:0000313" key="2">
    <source>
        <dbReference type="Proteomes" id="UP000824120"/>
    </source>
</evidence>
<dbReference type="AlphaFoldDB" id="A0A9J5W6Q9"/>
<organism evidence="1 2">
    <name type="scientific">Solanum commersonii</name>
    <name type="common">Commerson's wild potato</name>
    <name type="synonym">Commerson's nightshade</name>
    <dbReference type="NCBI Taxonomy" id="4109"/>
    <lineage>
        <taxon>Eukaryota</taxon>
        <taxon>Viridiplantae</taxon>
        <taxon>Streptophyta</taxon>
        <taxon>Embryophyta</taxon>
        <taxon>Tracheophyta</taxon>
        <taxon>Spermatophyta</taxon>
        <taxon>Magnoliopsida</taxon>
        <taxon>eudicotyledons</taxon>
        <taxon>Gunneridae</taxon>
        <taxon>Pentapetalae</taxon>
        <taxon>asterids</taxon>
        <taxon>lamiids</taxon>
        <taxon>Solanales</taxon>
        <taxon>Solanaceae</taxon>
        <taxon>Solanoideae</taxon>
        <taxon>Solaneae</taxon>
        <taxon>Solanum</taxon>
    </lineage>
</organism>